<protein>
    <recommendedName>
        <fullName evidence="16">CSC1/OSCA1-like 7TM region domain-containing protein</fullName>
    </recommendedName>
</protein>
<comment type="similarity">
    <text evidence="2">Belongs to the CSC1 (TC 1.A.17) family.</text>
</comment>
<dbReference type="InterPro" id="IPR027815">
    <property type="entry name" value="CSC1/OSCA1-like_cyt"/>
</dbReference>
<dbReference type="GO" id="GO:0005886">
    <property type="term" value="C:plasma membrane"/>
    <property type="evidence" value="ECO:0000318"/>
    <property type="project" value="GO_Central"/>
</dbReference>
<dbReference type="PANTHER" id="PTHR13018">
    <property type="entry name" value="PROBABLE MEMBRANE PROTEIN DUF221-RELATED"/>
    <property type="match status" value="1"/>
</dbReference>
<proteinExistence type="inferred from homology"/>
<keyword evidence="3" id="KW-0813">Transport</keyword>
<evidence type="ECO:0000313" key="14">
    <source>
        <dbReference type="EMBL" id="KAJ0211913.1"/>
    </source>
</evidence>
<dbReference type="Pfam" id="PF13967">
    <property type="entry name" value="RSN1_TM"/>
    <property type="match status" value="1"/>
</dbReference>
<evidence type="ECO:0000256" key="5">
    <source>
        <dbReference type="ARBA" id="ARBA00022837"/>
    </source>
</evidence>
<evidence type="ECO:0000259" key="13">
    <source>
        <dbReference type="Pfam" id="PF14703"/>
    </source>
</evidence>
<comment type="caution">
    <text evidence="14">The sequence shown here is derived from an EMBL/GenBank/DDBJ whole genome shotgun (WGS) entry which is preliminary data.</text>
</comment>
<evidence type="ECO:0000256" key="9">
    <source>
        <dbReference type="ARBA" id="ARBA00023303"/>
    </source>
</evidence>
<dbReference type="Proteomes" id="UP000235145">
    <property type="component" value="Unassembled WGS sequence"/>
</dbReference>
<feature type="transmembrane region" description="Helical" evidence="10">
    <location>
        <begin position="94"/>
        <end position="113"/>
    </location>
</feature>
<gene>
    <name evidence="14" type="ORF">LSAT_V11C400168990</name>
</gene>
<evidence type="ECO:0000313" key="15">
    <source>
        <dbReference type="Proteomes" id="UP000235145"/>
    </source>
</evidence>
<evidence type="ECO:0000256" key="8">
    <source>
        <dbReference type="ARBA" id="ARBA00023136"/>
    </source>
</evidence>
<keyword evidence="8 10" id="KW-0472">Membrane</keyword>
<organism evidence="14 15">
    <name type="scientific">Lactuca sativa</name>
    <name type="common">Garden lettuce</name>
    <dbReference type="NCBI Taxonomy" id="4236"/>
    <lineage>
        <taxon>Eukaryota</taxon>
        <taxon>Viridiplantae</taxon>
        <taxon>Streptophyta</taxon>
        <taxon>Embryophyta</taxon>
        <taxon>Tracheophyta</taxon>
        <taxon>Spermatophyta</taxon>
        <taxon>Magnoliopsida</taxon>
        <taxon>eudicotyledons</taxon>
        <taxon>Gunneridae</taxon>
        <taxon>Pentapetalae</taxon>
        <taxon>asterids</taxon>
        <taxon>campanulids</taxon>
        <taxon>Asterales</taxon>
        <taxon>Asteraceae</taxon>
        <taxon>Cichorioideae</taxon>
        <taxon>Cichorieae</taxon>
        <taxon>Lactucinae</taxon>
        <taxon>Lactuca</taxon>
    </lineage>
</organism>
<feature type="transmembrane region" description="Helical" evidence="10">
    <location>
        <begin position="498"/>
        <end position="515"/>
    </location>
</feature>
<feature type="transmembrane region" description="Helical" evidence="10">
    <location>
        <begin position="285"/>
        <end position="313"/>
    </location>
</feature>
<feature type="domain" description="CSC1/OSCA1-like cytosolic" evidence="13">
    <location>
        <begin position="231"/>
        <end position="276"/>
    </location>
</feature>
<feature type="domain" description="CSC1/OSCA1-like 7TM region" evidence="11">
    <location>
        <begin position="289"/>
        <end position="555"/>
    </location>
</feature>
<evidence type="ECO:0000256" key="2">
    <source>
        <dbReference type="ARBA" id="ARBA00007779"/>
    </source>
</evidence>
<feature type="transmembrane region" description="Helical" evidence="10">
    <location>
        <begin position="563"/>
        <end position="580"/>
    </location>
</feature>
<dbReference type="AlphaFoldDB" id="A0A9R1VWR3"/>
<dbReference type="InterPro" id="IPR003864">
    <property type="entry name" value="CSC1/OSCA1-like_7TM"/>
</dbReference>
<dbReference type="Pfam" id="PF14703">
    <property type="entry name" value="PHM7_cyt"/>
    <property type="match status" value="1"/>
</dbReference>
<evidence type="ECO:0000259" key="11">
    <source>
        <dbReference type="Pfam" id="PF02714"/>
    </source>
</evidence>
<feature type="transmembrane region" description="Helical" evidence="10">
    <location>
        <begin position="143"/>
        <end position="162"/>
    </location>
</feature>
<keyword evidence="7" id="KW-0406">Ion transport</keyword>
<feature type="transmembrane region" description="Helical" evidence="10">
    <location>
        <begin position="428"/>
        <end position="452"/>
    </location>
</feature>
<evidence type="ECO:0000256" key="3">
    <source>
        <dbReference type="ARBA" id="ARBA00022448"/>
    </source>
</evidence>
<dbReference type="InterPro" id="IPR045122">
    <property type="entry name" value="Csc1-like"/>
</dbReference>
<sequence length="646" mass="73390">MNAESLIASAAINIGLALVIICLFSIFRKHHSNANIYYPRRLSLRHQHTISFDHSFTRFLPSLDWIRDAVRVTEDEILCSLGLDALVLIRFFKLGIKFFVVCSCVGLMVLLPLNCSVSHGPSSNTRSMDSFTISNIPKGSNRLWVHFSSLCFISFLGIYLLHKEYKVVLMKRIQQLRNLRDQPSQLTVLVRRVPLCDEHKAFSCNVDHFFSKYHPNAFHSYQILYSGNHLEELPVAFVTFRSRWDAALASQTQQHPNPLMWITQMAPEPRDVLWKNLSIPYKHLVLYRTGVFVTQILFTIFFAIPVTAVQGIAQFEKLKKWFPPAMAVQLIPGLSSVITGYLPSVILSGFVYVVPFVMSGMARLAGYVSRSRQEQKASNMVFYFLMGNVFFLTVLSGSLLDQIGKSFINPKDIPSRLARAVSARADFFMTYILTSGLSGFSLEILQPGLLTWDILKMHTWGRGKKKSNYLYSFPYYRVIPFVSLFLLVGIVYSVIAPLLLPFLVVYFLLGYVVFINQMQDVYETTYETCGQYWPHLHHHVVVAIIIMQITMIGLFGLKSKPSASFATIPILLVTIAYNEYSKFRFLPTFNKCSVKDAKDNDEFDKDGPNDASCREAICAYRPPCLPQACVGMEESTSTRPLLSSMS</sequence>
<evidence type="ECO:0000256" key="7">
    <source>
        <dbReference type="ARBA" id="ARBA00023065"/>
    </source>
</evidence>
<evidence type="ECO:0000256" key="1">
    <source>
        <dbReference type="ARBA" id="ARBA00004141"/>
    </source>
</evidence>
<feature type="transmembrane region" description="Helical" evidence="10">
    <location>
        <begin position="333"/>
        <end position="359"/>
    </location>
</feature>
<evidence type="ECO:0000256" key="6">
    <source>
        <dbReference type="ARBA" id="ARBA00022989"/>
    </source>
</evidence>
<name>A0A9R1VWR3_LACSA</name>
<dbReference type="GO" id="GO:0005227">
    <property type="term" value="F:calcium-activated cation channel activity"/>
    <property type="evidence" value="ECO:0000318"/>
    <property type="project" value="GO_Central"/>
</dbReference>
<feature type="transmembrane region" description="Helical" evidence="10">
    <location>
        <begin position="380"/>
        <end position="400"/>
    </location>
</feature>
<dbReference type="PANTHER" id="PTHR13018:SF141">
    <property type="entry name" value="OS01G0950900 PROTEIN"/>
    <property type="match status" value="1"/>
</dbReference>
<feature type="domain" description="CSC1/OSCA1-like N-terminal transmembrane" evidence="12">
    <location>
        <begin position="6"/>
        <end position="164"/>
    </location>
</feature>
<accession>A0A9R1VWR3</accession>
<keyword evidence="9" id="KW-0407">Ion channel</keyword>
<feature type="transmembrane region" description="Helical" evidence="10">
    <location>
        <begin position="6"/>
        <end position="27"/>
    </location>
</feature>
<evidence type="ECO:0000256" key="4">
    <source>
        <dbReference type="ARBA" id="ARBA00022692"/>
    </source>
</evidence>
<dbReference type="InterPro" id="IPR032880">
    <property type="entry name" value="CSC1/OSCA1-like_N"/>
</dbReference>
<reference evidence="14 15" key="1">
    <citation type="journal article" date="2017" name="Nat. Commun.">
        <title>Genome assembly with in vitro proximity ligation data and whole-genome triplication in lettuce.</title>
        <authorList>
            <person name="Reyes-Chin-Wo S."/>
            <person name="Wang Z."/>
            <person name="Yang X."/>
            <person name="Kozik A."/>
            <person name="Arikit S."/>
            <person name="Song C."/>
            <person name="Xia L."/>
            <person name="Froenicke L."/>
            <person name="Lavelle D.O."/>
            <person name="Truco M.J."/>
            <person name="Xia R."/>
            <person name="Zhu S."/>
            <person name="Xu C."/>
            <person name="Xu H."/>
            <person name="Xu X."/>
            <person name="Cox K."/>
            <person name="Korf I."/>
            <person name="Meyers B.C."/>
            <person name="Michelmore R.W."/>
        </authorList>
    </citation>
    <scope>NUCLEOTIDE SEQUENCE [LARGE SCALE GENOMIC DNA]</scope>
    <source>
        <strain evidence="15">cv. Salinas</strain>
        <tissue evidence="14">Seedlings</tissue>
    </source>
</reference>
<evidence type="ECO:0008006" key="16">
    <source>
        <dbReference type="Google" id="ProtNLM"/>
    </source>
</evidence>
<dbReference type="OrthoDB" id="1689567at2759"/>
<keyword evidence="5" id="KW-0106">Calcium</keyword>
<dbReference type="Pfam" id="PF02714">
    <property type="entry name" value="RSN1_7TM"/>
    <property type="match status" value="1"/>
</dbReference>
<dbReference type="EMBL" id="NBSK02000004">
    <property type="protein sequence ID" value="KAJ0211913.1"/>
    <property type="molecule type" value="Genomic_DNA"/>
</dbReference>
<keyword evidence="15" id="KW-1185">Reference proteome</keyword>
<evidence type="ECO:0000256" key="10">
    <source>
        <dbReference type="SAM" id="Phobius"/>
    </source>
</evidence>
<comment type="subcellular location">
    <subcellularLocation>
        <location evidence="1">Membrane</location>
        <topology evidence="1">Multi-pass membrane protein</topology>
    </subcellularLocation>
</comment>
<feature type="transmembrane region" description="Helical" evidence="10">
    <location>
        <begin position="473"/>
        <end position="492"/>
    </location>
</feature>
<keyword evidence="4 10" id="KW-0812">Transmembrane</keyword>
<evidence type="ECO:0000259" key="12">
    <source>
        <dbReference type="Pfam" id="PF13967"/>
    </source>
</evidence>
<dbReference type="Gramene" id="rna-gnl|WGS:NBSK|LSAT_4X30620_mrna">
    <property type="protein sequence ID" value="cds-PLY99838.1"/>
    <property type="gene ID" value="gene-LSAT_4X30620"/>
</dbReference>
<feature type="transmembrane region" description="Helical" evidence="10">
    <location>
        <begin position="536"/>
        <end position="557"/>
    </location>
</feature>
<keyword evidence="6 10" id="KW-1133">Transmembrane helix</keyword>